<dbReference type="EMBL" id="BMFS01000009">
    <property type="protein sequence ID" value="GGH03746.1"/>
    <property type="molecule type" value="Genomic_DNA"/>
</dbReference>
<dbReference type="Gene3D" id="1.10.1220.10">
    <property type="entry name" value="Met repressor-like"/>
    <property type="match status" value="1"/>
</dbReference>
<dbReference type="Pfam" id="PF22513">
    <property type="entry name" value="FitA-like_RHH"/>
    <property type="match status" value="1"/>
</dbReference>
<dbReference type="InterPro" id="IPR053853">
    <property type="entry name" value="FitA-like_RHH"/>
</dbReference>
<proteinExistence type="predicted"/>
<dbReference type="RefSeq" id="WP_188452457.1">
    <property type="nucleotide sequence ID" value="NZ_BMFS01000009.1"/>
</dbReference>
<organism evidence="2 3">
    <name type="scientific">Glycocaulis albus</name>
    <dbReference type="NCBI Taxonomy" id="1382801"/>
    <lineage>
        <taxon>Bacteria</taxon>
        <taxon>Pseudomonadati</taxon>
        <taxon>Pseudomonadota</taxon>
        <taxon>Alphaproteobacteria</taxon>
        <taxon>Maricaulales</taxon>
        <taxon>Maricaulaceae</taxon>
        <taxon>Glycocaulis</taxon>
    </lineage>
</organism>
<keyword evidence="3" id="KW-1185">Reference proteome</keyword>
<reference evidence="3" key="1">
    <citation type="journal article" date="2019" name="Int. J. Syst. Evol. Microbiol.">
        <title>The Global Catalogue of Microorganisms (GCM) 10K type strain sequencing project: providing services to taxonomists for standard genome sequencing and annotation.</title>
        <authorList>
            <consortium name="The Broad Institute Genomics Platform"/>
            <consortium name="The Broad Institute Genome Sequencing Center for Infectious Disease"/>
            <person name="Wu L."/>
            <person name="Ma J."/>
        </authorList>
    </citation>
    <scope>NUCLEOTIDE SEQUENCE [LARGE SCALE GENOMIC DNA]</scope>
    <source>
        <strain evidence="3">CGMCC 1.12766</strain>
    </source>
</reference>
<dbReference type="SUPFAM" id="SSF47598">
    <property type="entry name" value="Ribbon-helix-helix"/>
    <property type="match status" value="1"/>
</dbReference>
<evidence type="ECO:0000313" key="2">
    <source>
        <dbReference type="EMBL" id="GGH03746.1"/>
    </source>
</evidence>
<evidence type="ECO:0000313" key="3">
    <source>
        <dbReference type="Proteomes" id="UP000648722"/>
    </source>
</evidence>
<sequence length="76" mass="8895">MPKHIQIREIPEETHRALKARAAAEGMSMSDYLRRLIEQDLKRPDWASIRARQASMEPVELPVSTTRIIREERDGR</sequence>
<dbReference type="InterPro" id="IPR010985">
    <property type="entry name" value="Ribbon_hlx_hlx"/>
</dbReference>
<accession>A0ABQ1XV25</accession>
<dbReference type="Proteomes" id="UP000648722">
    <property type="component" value="Unassembled WGS sequence"/>
</dbReference>
<evidence type="ECO:0000259" key="1">
    <source>
        <dbReference type="Pfam" id="PF22513"/>
    </source>
</evidence>
<comment type="caution">
    <text evidence="2">The sequence shown here is derived from an EMBL/GenBank/DDBJ whole genome shotgun (WGS) entry which is preliminary data.</text>
</comment>
<protein>
    <recommendedName>
        <fullName evidence="1">Antitoxin FitA-like ribbon-helix-helix domain-containing protein</fullName>
    </recommendedName>
</protein>
<name>A0ABQ1XV25_9PROT</name>
<feature type="domain" description="Antitoxin FitA-like ribbon-helix-helix" evidence="1">
    <location>
        <begin position="5"/>
        <end position="39"/>
    </location>
</feature>
<dbReference type="InterPro" id="IPR013321">
    <property type="entry name" value="Arc_rbn_hlx_hlx"/>
</dbReference>
<gene>
    <name evidence="2" type="ORF">GCM10007420_20140</name>
</gene>